<dbReference type="Proteomes" id="UP000214366">
    <property type="component" value="Segment"/>
</dbReference>
<organismHost>
    <name type="scientific">Lepidoptera</name>
    <name type="common">moths &amp; butterflies</name>
    <dbReference type="NCBI Taxonomy" id="7088"/>
</organismHost>
<reference evidence="3 5" key="6">
    <citation type="journal article" date="2014" name="PLoS ONE">
        <title>Genome Sequence and Analysis of Buzura suppressaria Nucleopolyhedrovirus: A Group II Alphabaculovirus.</title>
        <authorList>
            <person name="Zhu Z."/>
            <person name="Yin F."/>
            <person name="Liu X."/>
            <person name="Hou D."/>
            <person name="Wang J."/>
            <person name="Zhang L."/>
            <person name="Arif B."/>
            <person name="Wang H."/>
            <person name="Deng F."/>
            <person name="Hu Z."/>
        </authorList>
    </citation>
    <scope>NUCLEOTIDE SEQUENCE [LARGE SCALE GENOMIC DNA]</scope>
    <source>
        <strain evidence="3">Hubei</strain>
    </source>
</reference>
<feature type="region of interest" description="Disordered" evidence="1">
    <location>
        <begin position="242"/>
        <end position="303"/>
    </location>
</feature>
<evidence type="ECO:0000256" key="1">
    <source>
        <dbReference type="SAM" id="MobiDB-lite"/>
    </source>
</evidence>
<reference evidence="3 5" key="1">
    <citation type="journal article" date="1993" name="J. Gen. Virol.">
        <title>Nucleotide sequence of the Buzura suppressaria single nucleocapsid nuclear polyhedrosis virus polyhedrin gene.</title>
        <authorList>
            <person name="Hu Z.H."/>
            <person name="Liu M.F."/>
            <person name="Jin F."/>
            <person name="Wang Z.X."/>
            <person name="Liu X.Y."/>
            <person name="Li M.J."/>
            <person name="Liang B.F."/>
            <person name="Xie T.E."/>
        </authorList>
    </citation>
    <scope>NUCLEOTIDE SEQUENCE [LARGE SCALE GENOMIC DNA]</scope>
    <source>
        <strain evidence="3">Hubei</strain>
    </source>
</reference>
<protein>
    <submittedName>
        <fullName evidence="3">ORF-2</fullName>
    </submittedName>
    <submittedName>
        <fullName evidence="4">p78/83</fullName>
    </submittedName>
</protein>
<keyword evidence="5" id="KW-1185">Reference proteome</keyword>
<dbReference type="InterPro" id="IPR003124">
    <property type="entry name" value="WH2_dom"/>
</dbReference>
<dbReference type="PROSITE" id="PS51082">
    <property type="entry name" value="WH2"/>
    <property type="match status" value="1"/>
</dbReference>
<dbReference type="KEGG" id="vg:18266922"/>
<feature type="compositionally biased region" description="Pro residues" evidence="1">
    <location>
        <begin position="248"/>
        <end position="273"/>
    </location>
</feature>
<evidence type="ECO:0000313" key="3">
    <source>
        <dbReference type="EMBL" id="AHH82591.1"/>
    </source>
</evidence>
<dbReference type="SMART" id="SM00246">
    <property type="entry name" value="WH2"/>
    <property type="match status" value="1"/>
</dbReference>
<organism evidence="3 5">
    <name type="scientific">Buzura suppressaria nuclear polyhedrosis virus</name>
    <name type="common">BsNPV</name>
    <dbReference type="NCBI Taxonomy" id="74320"/>
    <lineage>
        <taxon>Viruses</taxon>
        <taxon>Viruses incertae sedis</taxon>
        <taxon>Naldaviricetes</taxon>
        <taxon>Lefavirales</taxon>
        <taxon>Baculoviridae</taxon>
        <taxon>Alphabaculovirus</taxon>
        <taxon>Alphabaculovirus busuppressariae</taxon>
    </lineage>
</organism>
<dbReference type="EMBL" id="KF611977">
    <property type="protein sequence ID" value="AHH82591.1"/>
    <property type="molecule type" value="Genomic_DNA"/>
</dbReference>
<accession>W5VKA1</accession>
<evidence type="ECO:0000259" key="2">
    <source>
        <dbReference type="PROSITE" id="PS51082"/>
    </source>
</evidence>
<name>W5VKA1_NPVBS</name>
<reference evidence="3 5" key="3">
    <citation type="journal article" date="1998" name="J. Gen. Virol.">
        <title>The single-nucleocapsid nucleopolyhedrovirus of Buzura suppressaria encodes a P10 protein.</title>
        <authorList>
            <person name="van Oers M.M."/>
            <person name="Hu Z."/>
            <person name="Arif B.M."/>
            <person name="van Strien E.A."/>
            <person name="van Lent J.W."/>
            <person name="Vlak J.M."/>
        </authorList>
    </citation>
    <scope>NUCLEOTIDE SEQUENCE [LARGE SCALE GENOMIC DNA]</scope>
    <source>
        <strain evidence="3">Hubei</strain>
    </source>
</reference>
<dbReference type="EMBL" id="KM986882">
    <property type="protein sequence ID" value="AKN90972.1"/>
    <property type="molecule type" value="Genomic_DNA"/>
</dbReference>
<dbReference type="GeneID" id="18266922"/>
<dbReference type="RefSeq" id="YP_009001779.1">
    <property type="nucleotide sequence ID" value="NC_023442.1"/>
</dbReference>
<dbReference type="GO" id="GO:0003779">
    <property type="term" value="F:actin binding"/>
    <property type="evidence" value="ECO:0007669"/>
    <property type="project" value="InterPro"/>
</dbReference>
<reference evidence="3 5" key="2">
    <citation type="journal article" date="1997" name="Virus Res.">
        <title>Characterization of the ecdysteroid UDP-glucosyltransferase gene of a single nucleocapsid nucleopolyhedrovirus of Buzura suppressaria.</title>
        <authorList>
            <person name="Hu Z.H."/>
            <person name="Broer R."/>
            <person name="Westerlaken J."/>
            <person name="Martens J.W."/>
            <person name="Jin F."/>
            <person name="Jehle J.A."/>
            <person name="Wang L.M."/>
            <person name="Vlak J.M."/>
        </authorList>
    </citation>
    <scope>NUCLEOTIDE SEQUENCE [LARGE SCALE GENOMIC DNA]</scope>
    <source>
        <strain evidence="3">Hubei</strain>
    </source>
</reference>
<reference evidence="4" key="7">
    <citation type="submission" date="2014-10" db="EMBL/GenBank/DDBJ databases">
        <authorList>
            <person name="Seo M.-J."/>
            <person name="Seok Y.J."/>
            <person name="Cha I.-T."/>
        </authorList>
    </citation>
    <scope>NUCLEOTIDE SEQUENCE</scope>
    <source>
        <strain evidence="4">Guangxi</strain>
    </source>
</reference>
<sequence>MSIFASEQDSALNYIRNGVNVTQVILAINSPAVANLKKALQNVRDNTVQLTRKQATELVRLATSLCDDRERVDTKLIERPTPLSVVPNTNDSSKMSIIINKQLVEIKGMLNRVHVNSPYRARLQTLTNDLCHVYTENKLMEFFQLYKEYMKDETKQIQNLDKIFSDIKNIENEQKSGSMVETGTGKSKNDDGNSIENELNETDTTEVNYYKEPIQTQTPSSNQLSATKLTIHTSAQSENELNNILNPPKIPNAPPMPPPPPSFSSPPPPPPPSESTISPPLTQLHEKKSSTIPPPMPSSESMRDQMMLQIKQGVKLKPVVKQNNKINEKQNDLIETINPDVQKKDEYQLQGTNYVKANAINLKDVLNKRLIRHKMIESEAETTQSENDEINDFDDNNISLNTVQNNAKLKKCLSSILFLVRNEENLRSYQNINEVSDINKLLNAETESSLQLARQMLKEWQKKLLDKFKNYKNPLLVKGILEKPIYLQPNVFKIAIDDLINREEYQLAYDELEIYSQHATMNDLFQSYLKNLRNIINHNTSFA</sequence>
<evidence type="ECO:0000313" key="4">
    <source>
        <dbReference type="EMBL" id="AKN90972.1"/>
    </source>
</evidence>
<evidence type="ECO:0000313" key="5">
    <source>
        <dbReference type="Proteomes" id="UP000214366"/>
    </source>
</evidence>
<proteinExistence type="predicted"/>
<reference evidence="3 5" key="4">
    <citation type="journal article" date="1998" name="J. Gen. Virol.">
        <title>Distinct gene arrangement in the Buzura suppressaria single-nucleocapsid nucleopolyhedrovirus genome.</title>
        <authorList>
            <person name="Hu Z.H."/>
            <person name="Arif B.M."/>
            <person name="Jin F."/>
            <person name="Martens J.W."/>
            <person name="Chen X.W."/>
            <person name="Sun J.S."/>
            <person name="Zuidema D."/>
            <person name="Goldbach R.W."/>
            <person name="Vlak J.M."/>
        </authorList>
    </citation>
    <scope>NUCLEOTIDE SEQUENCE [LARGE SCALE GENOMIC DNA]</scope>
    <source>
        <strain evidence="3">Hubei</strain>
    </source>
</reference>
<feature type="domain" description="WH2" evidence="2">
    <location>
        <begin position="302"/>
        <end position="319"/>
    </location>
</feature>
<feature type="region of interest" description="Disordered" evidence="1">
    <location>
        <begin position="174"/>
        <end position="207"/>
    </location>
</feature>
<reference evidence="3 5" key="5">
    <citation type="journal article" date="1998" name="Virus Res.">
        <title>Genetic organization of the HindIII-I region of the single-nucleocapsid nucleopolyhedrovirus of Buzura suppressaria.</title>
        <authorList>
            <person name="Hu Z.H."/>
            <person name="Arif B.M."/>
            <person name="Sun J.S."/>
            <person name="Chen X.W."/>
            <person name="Zuidema D."/>
            <person name="Goldbach R.W."/>
            <person name="Vlak J.M."/>
        </authorList>
    </citation>
    <scope>NUCLEOTIDE SEQUENCE [LARGE SCALE GENOMIC DNA]</scope>
    <source>
        <strain evidence="3">Hubei</strain>
    </source>
</reference>
<dbReference type="OrthoDB" id="26203at10239"/>
<feature type="compositionally biased region" description="Polar residues" evidence="1">
    <location>
        <begin position="175"/>
        <end position="197"/>
    </location>
</feature>